<protein>
    <submittedName>
        <fullName evidence="1">DUF6507 family protein</fullName>
    </submittedName>
</protein>
<name>A0ABU2M997_9ACTN</name>
<comment type="caution">
    <text evidence="1">The sequence shown here is derived from an EMBL/GenBank/DDBJ whole genome shotgun (WGS) entry which is preliminary data.</text>
</comment>
<keyword evidence="2" id="KW-1185">Reference proteome</keyword>
<dbReference type="EMBL" id="JAVREP010000007">
    <property type="protein sequence ID" value="MDT0329182.1"/>
    <property type="molecule type" value="Genomic_DNA"/>
</dbReference>
<dbReference type="Pfam" id="PF20117">
    <property type="entry name" value="DUF6507"/>
    <property type="match status" value="1"/>
</dbReference>
<sequence length="121" mass="12381">MSTWNIQPAEVGAILDTVFSHIGDEEGTSGLTGDTVDLGDHLVDADTHAASAPIGQALSEFAEHYFGVLGEAIGLASGAVNGAGEATLHYVNGNLEMAAEAQDAVIAADLEEERPPGVTLH</sequence>
<organism evidence="1 2">
    <name type="scientific">Nocardiopsis lambiniae</name>
    <dbReference type="NCBI Taxonomy" id="3075539"/>
    <lineage>
        <taxon>Bacteria</taxon>
        <taxon>Bacillati</taxon>
        <taxon>Actinomycetota</taxon>
        <taxon>Actinomycetes</taxon>
        <taxon>Streptosporangiales</taxon>
        <taxon>Nocardiopsidaceae</taxon>
        <taxon>Nocardiopsis</taxon>
    </lineage>
</organism>
<gene>
    <name evidence="1" type="ORF">RM479_12235</name>
</gene>
<proteinExistence type="predicted"/>
<evidence type="ECO:0000313" key="1">
    <source>
        <dbReference type="EMBL" id="MDT0329182.1"/>
    </source>
</evidence>
<dbReference type="RefSeq" id="WP_274810958.1">
    <property type="nucleotide sequence ID" value="NZ_JAVREP010000007.1"/>
</dbReference>
<accession>A0ABU2M997</accession>
<dbReference type="Proteomes" id="UP001183390">
    <property type="component" value="Unassembled WGS sequence"/>
</dbReference>
<evidence type="ECO:0000313" key="2">
    <source>
        <dbReference type="Proteomes" id="UP001183390"/>
    </source>
</evidence>
<reference evidence="2" key="1">
    <citation type="submission" date="2023-07" db="EMBL/GenBank/DDBJ databases">
        <title>30 novel species of actinomycetes from the DSMZ collection.</title>
        <authorList>
            <person name="Nouioui I."/>
        </authorList>
    </citation>
    <scope>NUCLEOTIDE SEQUENCE [LARGE SCALE GENOMIC DNA]</scope>
    <source>
        <strain evidence="2">DSM 44743</strain>
    </source>
</reference>
<dbReference type="InterPro" id="IPR045436">
    <property type="entry name" value="DUF6507"/>
</dbReference>